<dbReference type="RefSeq" id="WP_188439379.1">
    <property type="nucleotide sequence ID" value="NZ_BMGK01000002.1"/>
</dbReference>
<proteinExistence type="predicted"/>
<gene>
    <name evidence="2" type="ORF">GCM10011312_06240</name>
</gene>
<accession>A0A8J2Y5F6</accession>
<evidence type="ECO:0000259" key="1">
    <source>
        <dbReference type="Pfam" id="PF08242"/>
    </source>
</evidence>
<dbReference type="InterPro" id="IPR013217">
    <property type="entry name" value="Methyltransf_12"/>
</dbReference>
<dbReference type="AlphaFoldDB" id="A0A8J2Y5F6"/>
<dbReference type="Pfam" id="PF08242">
    <property type="entry name" value="Methyltransf_12"/>
    <property type="match status" value="1"/>
</dbReference>
<keyword evidence="3" id="KW-1185">Reference proteome</keyword>
<dbReference type="CDD" id="cd02440">
    <property type="entry name" value="AdoMet_MTases"/>
    <property type="match status" value="1"/>
</dbReference>
<reference evidence="2" key="1">
    <citation type="journal article" date="2014" name="Int. J. Syst. Evol. Microbiol.">
        <title>Complete genome sequence of Corynebacterium casei LMG S-19264T (=DSM 44701T), isolated from a smear-ripened cheese.</title>
        <authorList>
            <consortium name="US DOE Joint Genome Institute (JGI-PGF)"/>
            <person name="Walter F."/>
            <person name="Albersmeier A."/>
            <person name="Kalinowski J."/>
            <person name="Ruckert C."/>
        </authorList>
    </citation>
    <scope>NUCLEOTIDE SEQUENCE</scope>
    <source>
        <strain evidence="2">CGMCC 1.12924</strain>
    </source>
</reference>
<organism evidence="2 3">
    <name type="scientific">Planktosalinus lacus</name>
    <dbReference type="NCBI Taxonomy" id="1526573"/>
    <lineage>
        <taxon>Bacteria</taxon>
        <taxon>Pseudomonadati</taxon>
        <taxon>Bacteroidota</taxon>
        <taxon>Flavobacteriia</taxon>
        <taxon>Flavobacteriales</taxon>
        <taxon>Flavobacteriaceae</taxon>
        <taxon>Planktosalinus</taxon>
    </lineage>
</organism>
<dbReference type="Proteomes" id="UP000652231">
    <property type="component" value="Unassembled WGS sequence"/>
</dbReference>
<comment type="caution">
    <text evidence="2">The sequence shown here is derived from an EMBL/GenBank/DDBJ whole genome shotgun (WGS) entry which is preliminary data.</text>
</comment>
<evidence type="ECO:0000313" key="3">
    <source>
        <dbReference type="Proteomes" id="UP000652231"/>
    </source>
</evidence>
<feature type="domain" description="Methyltransferase type 12" evidence="1">
    <location>
        <begin position="46"/>
        <end position="139"/>
    </location>
</feature>
<evidence type="ECO:0000313" key="2">
    <source>
        <dbReference type="EMBL" id="GGD84951.1"/>
    </source>
</evidence>
<dbReference type="SUPFAM" id="SSF53335">
    <property type="entry name" value="S-adenosyl-L-methionine-dependent methyltransferases"/>
    <property type="match status" value="1"/>
</dbReference>
<dbReference type="EMBL" id="BMGK01000002">
    <property type="protein sequence ID" value="GGD84951.1"/>
    <property type="molecule type" value="Genomic_DNA"/>
</dbReference>
<protein>
    <recommendedName>
        <fullName evidence="1">Methyltransferase type 12 domain-containing protein</fullName>
    </recommendedName>
</protein>
<name>A0A8J2Y5F6_9FLAO</name>
<dbReference type="InterPro" id="IPR029063">
    <property type="entry name" value="SAM-dependent_MTases_sf"/>
</dbReference>
<dbReference type="Gene3D" id="3.40.50.150">
    <property type="entry name" value="Vaccinia Virus protein VP39"/>
    <property type="match status" value="1"/>
</dbReference>
<sequence length="234" mass="27267">MLDSKKYYNVIAKDYTLISKERINYLNAVDDIIISENKNKKINNYLDIGSGDGRRSLKMINSLNPLNSTLVDDSSKMLEQIKSVKNLTIANNSFFDYKTDRKFDLITCLWNVIGHINSNTLRKQFFQIIEKRLNSGGVFYLDVNNRYNITHYGYSNVMKNLKIDFLSPSDNNGVFHIGEGDKKTKVFIHNPFDLTSYVKNLNLEIQKTWFLDYNTGEIKDTFFEGQLFYKITNK</sequence>
<reference evidence="2" key="2">
    <citation type="submission" date="2020-09" db="EMBL/GenBank/DDBJ databases">
        <authorList>
            <person name="Sun Q."/>
            <person name="Zhou Y."/>
        </authorList>
    </citation>
    <scope>NUCLEOTIDE SEQUENCE</scope>
    <source>
        <strain evidence="2">CGMCC 1.12924</strain>
    </source>
</reference>